<dbReference type="Proteomes" id="UP000027734">
    <property type="component" value="Unassembled WGS sequence"/>
</dbReference>
<feature type="transmembrane region" description="Helical" evidence="3">
    <location>
        <begin position="18"/>
        <end position="37"/>
    </location>
</feature>
<keyword evidence="5" id="KW-1185">Reference proteome</keyword>
<sequence length="431" mass="48794">MGPIYTWQDFLDMTRRRLGVISFVIILGCVASLYWALSHVHLYSSSEVIQVEQPKINDELARSTVEGSSARRLQLIQQQLMARASLQDIIEKYDIYANLEALKPSEKVNLLRQSVTINGVAAAREGFADDGTISVLTITAQMEQAQLARDVAHEFAEQTRNLMAAQRREQTEQTLTFFQQQETVVLANIADLEAELEVYRRENDLTGEGGVEFRLAEIAQLNEAILGLDREIITAQLARTQIDRSARASTVQREERALDAQLQTLTQQRSLLDQRRTALRETIQGSPEIQRSLADFDRRMEQLRNQLEEIATRRNEAQVGFNLETAAQGERLKTIEEAQVPDYPITMSKKKRAIMGAAASVVLAFAIAWLLELRRPVIRSARQMKRETGVMPVVSIPELAPKYQNSKWRKAREKRRAAGKAGRASRLARHS</sequence>
<keyword evidence="3" id="KW-1133">Transmembrane helix</keyword>
<evidence type="ECO:0000256" key="2">
    <source>
        <dbReference type="SAM" id="MobiDB-lite"/>
    </source>
</evidence>
<protein>
    <submittedName>
        <fullName evidence="4">Chain-length determining protein</fullName>
    </submittedName>
</protein>
<evidence type="ECO:0000313" key="4">
    <source>
        <dbReference type="EMBL" id="KEJ89264.1"/>
    </source>
</evidence>
<dbReference type="InterPro" id="IPR050445">
    <property type="entry name" value="Bact_polysacc_biosynth/exp"/>
</dbReference>
<dbReference type="PANTHER" id="PTHR32309:SF31">
    <property type="entry name" value="CAPSULAR EXOPOLYSACCHARIDE FAMILY"/>
    <property type="match status" value="1"/>
</dbReference>
<name>A0A073IHK2_9RHOB</name>
<accession>A0A073IHK2</accession>
<feature type="compositionally biased region" description="Basic residues" evidence="2">
    <location>
        <begin position="407"/>
        <end position="418"/>
    </location>
</feature>
<organism evidence="4 5">
    <name type="scientific">Sulfitobacter donghicola DSW-25 = KCTC 12864 = JCM 14565</name>
    <dbReference type="NCBI Taxonomy" id="1300350"/>
    <lineage>
        <taxon>Bacteria</taxon>
        <taxon>Pseudomonadati</taxon>
        <taxon>Pseudomonadota</taxon>
        <taxon>Alphaproteobacteria</taxon>
        <taxon>Rhodobacterales</taxon>
        <taxon>Roseobacteraceae</taxon>
        <taxon>Sulfitobacter</taxon>
    </lineage>
</organism>
<keyword evidence="3" id="KW-0812">Transmembrane</keyword>
<evidence type="ECO:0000256" key="3">
    <source>
        <dbReference type="SAM" id="Phobius"/>
    </source>
</evidence>
<proteinExistence type="predicted"/>
<dbReference type="AlphaFoldDB" id="A0A073IHK2"/>
<feature type="transmembrane region" description="Helical" evidence="3">
    <location>
        <begin position="353"/>
        <end position="373"/>
    </location>
</feature>
<dbReference type="EMBL" id="JAMC01000003">
    <property type="protein sequence ID" value="KEJ89264.1"/>
    <property type="molecule type" value="Genomic_DNA"/>
</dbReference>
<feature type="region of interest" description="Disordered" evidence="2">
    <location>
        <begin position="405"/>
        <end position="431"/>
    </location>
</feature>
<dbReference type="PANTHER" id="PTHR32309">
    <property type="entry name" value="TYROSINE-PROTEIN KINASE"/>
    <property type="match status" value="1"/>
</dbReference>
<gene>
    <name evidence="4" type="ORF">DSW25_09555</name>
</gene>
<dbReference type="eggNOG" id="COG3206">
    <property type="taxonomic scope" value="Bacteria"/>
</dbReference>
<comment type="caution">
    <text evidence="4">The sequence shown here is derived from an EMBL/GenBank/DDBJ whole genome shotgun (WGS) entry which is preliminary data.</text>
</comment>
<dbReference type="OrthoDB" id="7642308at2"/>
<dbReference type="RefSeq" id="WP_025060107.1">
    <property type="nucleotide sequence ID" value="NZ_JAMC01000003.1"/>
</dbReference>
<keyword evidence="1" id="KW-0175">Coiled coil</keyword>
<evidence type="ECO:0000256" key="1">
    <source>
        <dbReference type="SAM" id="Coils"/>
    </source>
</evidence>
<reference evidence="4 5" key="1">
    <citation type="submission" date="2014-01" db="EMBL/GenBank/DDBJ databases">
        <title>Sulfitobacter donghicola JCM 14565 Genome Sequencing.</title>
        <authorList>
            <person name="Lai Q."/>
            <person name="Hong Z."/>
        </authorList>
    </citation>
    <scope>NUCLEOTIDE SEQUENCE [LARGE SCALE GENOMIC DNA]</scope>
    <source>
        <strain evidence="4 5">JCM 14565</strain>
    </source>
</reference>
<keyword evidence="3" id="KW-0472">Membrane</keyword>
<feature type="coiled-coil region" evidence="1">
    <location>
        <begin position="293"/>
        <end position="320"/>
    </location>
</feature>
<evidence type="ECO:0000313" key="5">
    <source>
        <dbReference type="Proteomes" id="UP000027734"/>
    </source>
</evidence>
<dbReference type="STRING" id="1300350.Z948_2795"/>